<feature type="binding site" evidence="11">
    <location>
        <position position="177"/>
    </location>
    <ligand>
        <name>sn-glycerol 3-phosphate</name>
        <dbReference type="ChEBI" id="CHEBI:57597"/>
    </ligand>
</feature>
<feature type="binding site" evidence="14">
    <location>
        <position position="241"/>
    </location>
    <ligand>
        <name>NAD(+)</name>
        <dbReference type="ChEBI" id="CHEBI:57540"/>
    </ligand>
</feature>
<feature type="binding site" evidence="11">
    <location>
        <position position="95"/>
    </location>
    <ligand>
        <name>NADPH</name>
        <dbReference type="ChEBI" id="CHEBI:57783"/>
    </ligand>
</feature>
<dbReference type="InterPro" id="IPR011128">
    <property type="entry name" value="G3P_DH_NAD-dep_N"/>
</dbReference>
<dbReference type="UniPathway" id="UPA00940"/>
<dbReference type="GO" id="GO:0141153">
    <property type="term" value="F:glycerol-3-phosphate dehydrogenase (NADP+) activity"/>
    <property type="evidence" value="ECO:0007669"/>
    <property type="project" value="RHEA"/>
</dbReference>
<accession>N6V7W2</accession>
<dbReference type="HAMAP" id="MF_00394">
    <property type="entry name" value="NAD_Glyc3P_dehydrog"/>
    <property type="match status" value="1"/>
</dbReference>
<keyword evidence="6 11" id="KW-0560">Oxidoreductase</keyword>
<dbReference type="InterPro" id="IPR006168">
    <property type="entry name" value="G3P_DH_NAD-dep"/>
</dbReference>
<feature type="binding site" evidence="11">
    <location>
        <position position="11"/>
    </location>
    <ligand>
        <name>NADPH</name>
        <dbReference type="ChEBI" id="CHEBI:57783"/>
    </ligand>
</feature>
<dbReference type="InterPro" id="IPR013328">
    <property type="entry name" value="6PGD_dom2"/>
</dbReference>
<evidence type="ECO:0000313" key="20">
    <source>
        <dbReference type="Proteomes" id="UP000014026"/>
    </source>
</evidence>
<keyword evidence="7 11" id="KW-0520">NAD</keyword>
<keyword evidence="3 11" id="KW-0444">Lipid biosynthesis</keyword>
<evidence type="ECO:0000256" key="8">
    <source>
        <dbReference type="ARBA" id="ARBA00023098"/>
    </source>
</evidence>
<dbReference type="GO" id="GO:0046168">
    <property type="term" value="P:glycerol-3-phosphate catabolic process"/>
    <property type="evidence" value="ECO:0007669"/>
    <property type="project" value="InterPro"/>
</dbReference>
<feature type="binding site" evidence="11">
    <location>
        <position position="95"/>
    </location>
    <ligand>
        <name>sn-glycerol 3-phosphate</name>
        <dbReference type="ChEBI" id="CHEBI:57597"/>
    </ligand>
</feature>
<comment type="caution">
    <text evidence="11">Lacks conserved residue(s) required for the propagation of feature annotation.</text>
</comment>
<feature type="binding site" evidence="14">
    <location>
        <position position="127"/>
    </location>
    <ligand>
        <name>NAD(+)</name>
        <dbReference type="ChEBI" id="CHEBI:57540"/>
    </ligand>
</feature>
<dbReference type="InterPro" id="IPR036291">
    <property type="entry name" value="NAD(P)-bd_dom_sf"/>
</dbReference>
<dbReference type="RefSeq" id="WP_010702869.1">
    <property type="nucleotide sequence ID" value="NZ_KB915626.1"/>
</dbReference>
<dbReference type="PANTHER" id="PTHR11728:SF1">
    <property type="entry name" value="GLYCEROL-3-PHOSPHATE DEHYDROGENASE [NAD(+)] 2, CHLOROPLASTIC"/>
    <property type="match status" value="1"/>
</dbReference>
<evidence type="ECO:0000256" key="3">
    <source>
        <dbReference type="ARBA" id="ARBA00022516"/>
    </source>
</evidence>
<dbReference type="InterPro" id="IPR008927">
    <property type="entry name" value="6-PGluconate_DH-like_C_sf"/>
</dbReference>
<feature type="binding site" evidence="14">
    <location>
        <begin position="7"/>
        <end position="12"/>
    </location>
    <ligand>
        <name>NAD(+)</name>
        <dbReference type="ChEBI" id="CHEBI:57540"/>
    </ligand>
</feature>
<name>N6V7W2_9HYPH</name>
<dbReference type="PROSITE" id="PS00957">
    <property type="entry name" value="NAD_G3PDH"/>
    <property type="match status" value="1"/>
</dbReference>
<feature type="binding site" evidence="11">
    <location>
        <position position="240"/>
    </location>
    <ligand>
        <name>sn-glycerol 3-phosphate</name>
        <dbReference type="ChEBI" id="CHEBI:57597"/>
    </ligand>
</feature>
<evidence type="ECO:0000256" key="13">
    <source>
        <dbReference type="PIRSR" id="PIRSR000114-2"/>
    </source>
</evidence>
<comment type="catalytic activity">
    <reaction evidence="11 16">
        <text>sn-glycerol 3-phosphate + NADP(+) = dihydroxyacetone phosphate + NADPH + H(+)</text>
        <dbReference type="Rhea" id="RHEA:11096"/>
        <dbReference type="ChEBI" id="CHEBI:15378"/>
        <dbReference type="ChEBI" id="CHEBI:57597"/>
        <dbReference type="ChEBI" id="CHEBI:57642"/>
        <dbReference type="ChEBI" id="CHEBI:57783"/>
        <dbReference type="ChEBI" id="CHEBI:58349"/>
        <dbReference type="EC" id="1.1.1.94"/>
    </reaction>
</comment>
<dbReference type="NCBIfam" id="NF000940">
    <property type="entry name" value="PRK00094.1-2"/>
    <property type="match status" value="1"/>
</dbReference>
<dbReference type="Gene3D" id="3.40.50.720">
    <property type="entry name" value="NAD(P)-binding Rossmann-like Domain"/>
    <property type="match status" value="1"/>
</dbReference>
<dbReference type="Proteomes" id="UP000014026">
    <property type="component" value="Unassembled WGS sequence"/>
</dbReference>
<feature type="binding site" evidence="11">
    <location>
        <position position="127"/>
    </location>
    <ligand>
        <name>NADPH</name>
        <dbReference type="ChEBI" id="CHEBI:57783"/>
    </ligand>
</feature>
<evidence type="ECO:0000256" key="7">
    <source>
        <dbReference type="ARBA" id="ARBA00023027"/>
    </source>
</evidence>
<evidence type="ECO:0000256" key="16">
    <source>
        <dbReference type="RuleBase" id="RU000439"/>
    </source>
</evidence>
<dbReference type="SUPFAM" id="SSF51735">
    <property type="entry name" value="NAD(P)-binding Rossmann-fold domains"/>
    <property type="match status" value="1"/>
</dbReference>
<feature type="domain" description="Glycerol-3-phosphate dehydrogenase NAD-dependent N-terminal" evidence="17">
    <location>
        <begin position="2"/>
        <end position="144"/>
    </location>
</feature>
<dbReference type="GO" id="GO:0046167">
    <property type="term" value="P:glycerol-3-phosphate biosynthetic process"/>
    <property type="evidence" value="ECO:0007669"/>
    <property type="project" value="UniProtKB-UniRule"/>
</dbReference>
<evidence type="ECO:0000256" key="6">
    <source>
        <dbReference type="ARBA" id="ARBA00023002"/>
    </source>
</evidence>
<evidence type="ECO:0000256" key="4">
    <source>
        <dbReference type="ARBA" id="ARBA00022741"/>
    </source>
</evidence>
<evidence type="ECO:0000259" key="18">
    <source>
        <dbReference type="Pfam" id="PF07479"/>
    </source>
</evidence>
<feature type="binding site" evidence="11">
    <location>
        <position position="123"/>
    </location>
    <ligand>
        <name>sn-glycerol 3-phosphate</name>
        <dbReference type="ChEBI" id="CHEBI:57597"/>
    </ligand>
</feature>
<dbReference type="GO" id="GO:0005975">
    <property type="term" value="P:carbohydrate metabolic process"/>
    <property type="evidence" value="ECO:0007669"/>
    <property type="project" value="InterPro"/>
</dbReference>
<dbReference type="Pfam" id="PF01210">
    <property type="entry name" value="NAD_Gly3P_dh_N"/>
    <property type="match status" value="1"/>
</dbReference>
<dbReference type="PRINTS" id="PR00077">
    <property type="entry name" value="GPDHDRGNASE"/>
</dbReference>
<dbReference type="AlphaFoldDB" id="N6V7W2"/>
<evidence type="ECO:0000256" key="9">
    <source>
        <dbReference type="ARBA" id="ARBA00023209"/>
    </source>
</evidence>
<comment type="subcellular location">
    <subcellularLocation>
        <location evidence="11">Cytoplasm</location>
    </subcellularLocation>
</comment>
<dbReference type="GO" id="GO:0008654">
    <property type="term" value="P:phospholipid biosynthetic process"/>
    <property type="evidence" value="ECO:0007669"/>
    <property type="project" value="UniProtKB-KW"/>
</dbReference>
<keyword evidence="5 11" id="KW-0521">NADP</keyword>
<dbReference type="HOGENOM" id="CLU_033449_0_2_5"/>
<evidence type="ECO:0000256" key="10">
    <source>
        <dbReference type="ARBA" id="ARBA00023264"/>
    </source>
</evidence>
<keyword evidence="9 11" id="KW-0594">Phospholipid biosynthesis</keyword>
<feature type="binding site" evidence="13">
    <location>
        <position position="95"/>
    </location>
    <ligand>
        <name>substrate</name>
    </ligand>
</feature>
<dbReference type="Gene3D" id="1.10.1040.10">
    <property type="entry name" value="N-(1-d-carboxylethyl)-l-norvaline Dehydrogenase, domain 2"/>
    <property type="match status" value="1"/>
</dbReference>
<dbReference type="EMBL" id="AGWB01000036">
    <property type="protein sequence ID" value="ENN89920.1"/>
    <property type="molecule type" value="Genomic_DNA"/>
</dbReference>
<evidence type="ECO:0000256" key="1">
    <source>
        <dbReference type="ARBA" id="ARBA00011009"/>
    </source>
</evidence>
<feature type="binding site" evidence="11">
    <location>
        <position position="31"/>
    </location>
    <ligand>
        <name>NADPH</name>
        <dbReference type="ChEBI" id="CHEBI:57783"/>
    </ligand>
</feature>
<feature type="binding site" evidence="11">
    <location>
        <position position="241"/>
    </location>
    <ligand>
        <name>NADPH</name>
        <dbReference type="ChEBI" id="CHEBI:57783"/>
    </ligand>
</feature>
<keyword evidence="4 11" id="KW-0547">Nucleotide-binding</keyword>
<comment type="catalytic activity">
    <reaction evidence="11">
        <text>sn-glycerol 3-phosphate + NAD(+) = dihydroxyacetone phosphate + NADH + H(+)</text>
        <dbReference type="Rhea" id="RHEA:11092"/>
        <dbReference type="ChEBI" id="CHEBI:15378"/>
        <dbReference type="ChEBI" id="CHEBI:57540"/>
        <dbReference type="ChEBI" id="CHEBI:57597"/>
        <dbReference type="ChEBI" id="CHEBI:57642"/>
        <dbReference type="ChEBI" id="CHEBI:57945"/>
        <dbReference type="EC" id="1.1.1.94"/>
    </reaction>
</comment>
<organism evidence="19 20">
    <name type="scientific">Bartonella bovis m02</name>
    <dbReference type="NCBI Taxonomy" id="1094492"/>
    <lineage>
        <taxon>Bacteria</taxon>
        <taxon>Pseudomonadati</taxon>
        <taxon>Pseudomonadota</taxon>
        <taxon>Alphaproteobacteria</taxon>
        <taxon>Hyphomicrobiales</taxon>
        <taxon>Bartonellaceae</taxon>
        <taxon>Bartonella</taxon>
    </lineage>
</organism>
<evidence type="ECO:0000313" key="19">
    <source>
        <dbReference type="EMBL" id="ENN89920.1"/>
    </source>
</evidence>
<dbReference type="SUPFAM" id="SSF48179">
    <property type="entry name" value="6-phosphogluconate dehydrogenase C-terminal domain-like"/>
    <property type="match status" value="1"/>
</dbReference>
<feature type="binding site" evidence="11">
    <location>
        <position position="30"/>
    </location>
    <ligand>
        <name>NADPH</name>
        <dbReference type="ChEBI" id="CHEBI:57783"/>
    </ligand>
</feature>
<dbReference type="Pfam" id="PF07479">
    <property type="entry name" value="NAD_Gly3P_dh_C"/>
    <property type="match status" value="1"/>
</dbReference>
<evidence type="ECO:0000256" key="11">
    <source>
        <dbReference type="HAMAP-Rule" id="MF_00394"/>
    </source>
</evidence>
<dbReference type="STRING" id="1094492.m02_11110"/>
<comment type="caution">
    <text evidence="19">The sequence shown here is derived from an EMBL/GenBank/DDBJ whole genome shotgun (WGS) entry which is preliminary data.</text>
</comment>
<dbReference type="PATRIC" id="fig|1094492.3.peg.1191"/>
<evidence type="ECO:0000256" key="2">
    <source>
        <dbReference type="ARBA" id="ARBA00022490"/>
    </source>
</evidence>
<dbReference type="NCBIfam" id="NF000943">
    <property type="entry name" value="PRK00094.2-1"/>
    <property type="match status" value="1"/>
</dbReference>
<keyword evidence="8 11" id="KW-0443">Lipid metabolism</keyword>
<feature type="active site" description="Proton acceptor" evidence="11 12">
    <location>
        <position position="177"/>
    </location>
</feature>
<feature type="domain" description="Glycerol-3-phosphate dehydrogenase NAD-dependent C-terminal" evidence="18">
    <location>
        <begin position="166"/>
        <end position="304"/>
    </location>
</feature>
<dbReference type="GO" id="GO:0051287">
    <property type="term" value="F:NAD binding"/>
    <property type="evidence" value="ECO:0007669"/>
    <property type="project" value="InterPro"/>
</dbReference>
<feature type="binding site" evidence="11">
    <location>
        <position position="230"/>
    </location>
    <ligand>
        <name>sn-glycerol 3-phosphate</name>
        <dbReference type="ChEBI" id="CHEBI:57597"/>
    </ligand>
</feature>
<protein>
    <recommendedName>
        <fullName evidence="11">Glycerol-3-phosphate dehydrogenase [NAD(P)+]</fullName>
        <ecNumber evidence="11">1.1.1.94</ecNumber>
    </recommendedName>
    <alternativeName>
        <fullName evidence="11">NAD(P)(+)-dependent glycerol-3-phosphate dehydrogenase</fullName>
    </alternativeName>
    <alternativeName>
        <fullName evidence="11">NAD(P)H-dependent dihydroxyacetone-phosphate reductase</fullName>
    </alternativeName>
</protein>
<comment type="similarity">
    <text evidence="1 11 15">Belongs to the NAD-dependent glycerol-3-phosphate dehydrogenase family.</text>
</comment>
<evidence type="ECO:0000256" key="15">
    <source>
        <dbReference type="RuleBase" id="RU000437"/>
    </source>
</evidence>
<comment type="function">
    <text evidence="11">Catalyzes the reduction of the glycolytic intermediate dihydroxyacetone phosphate (DHAP) to sn-glycerol 3-phosphate (G3P), the key precursor for phospholipid synthesis.</text>
</comment>
<feature type="binding site" evidence="11">
    <location>
        <position position="241"/>
    </location>
    <ligand>
        <name>sn-glycerol 3-phosphate</name>
        <dbReference type="ChEBI" id="CHEBI:57597"/>
    </ligand>
</feature>
<feature type="binding site" evidence="11">
    <location>
        <position position="242"/>
    </location>
    <ligand>
        <name>sn-glycerol 3-phosphate</name>
        <dbReference type="ChEBI" id="CHEBI:57597"/>
    </ligand>
</feature>
<gene>
    <name evidence="11 19" type="primary">gpsA</name>
    <name evidence="19" type="ORF">m02_11110</name>
</gene>
<keyword evidence="2 11" id="KW-0963">Cytoplasm</keyword>
<evidence type="ECO:0000256" key="5">
    <source>
        <dbReference type="ARBA" id="ARBA00022857"/>
    </source>
</evidence>
<evidence type="ECO:0000256" key="12">
    <source>
        <dbReference type="PIRSR" id="PIRSR000114-1"/>
    </source>
</evidence>
<evidence type="ECO:0000259" key="17">
    <source>
        <dbReference type="Pfam" id="PF01210"/>
    </source>
</evidence>
<feature type="binding site" evidence="11">
    <location>
        <position position="125"/>
    </location>
    <ligand>
        <name>sn-glycerol 3-phosphate</name>
        <dbReference type="ChEBI" id="CHEBI:57597"/>
    </ligand>
</feature>
<evidence type="ECO:0000256" key="14">
    <source>
        <dbReference type="PIRSR" id="PIRSR000114-3"/>
    </source>
</evidence>
<reference evidence="19 20" key="1">
    <citation type="journal article" date="2013" name="PLoS Genet.">
        <title>A gene transfer agent and a dynamic repertoire of secretion systems hold the keys to the explosive radiation of the emerging pathogen Bartonella.</title>
        <authorList>
            <person name="Guy L."/>
            <person name="Nystedt B."/>
            <person name="Toft C."/>
            <person name="Zaremba-Niedzwiedzka K."/>
            <person name="Berglund E.C."/>
            <person name="Granberg F."/>
            <person name="Naslund K."/>
            <person name="Eriksson A.S."/>
            <person name="Andersson S.G."/>
        </authorList>
    </citation>
    <scope>NUCLEOTIDE SEQUENCE [LARGE SCALE GENOMIC DNA]</scope>
    <source>
        <strain evidence="20">m02</strain>
    </source>
</reference>
<dbReference type="GO" id="GO:0006650">
    <property type="term" value="P:glycerophospholipid metabolic process"/>
    <property type="evidence" value="ECO:0007669"/>
    <property type="project" value="UniProtKB-UniRule"/>
</dbReference>
<proteinExistence type="inferred from homology"/>
<comment type="pathway">
    <text evidence="11">Membrane lipid metabolism; glycerophospholipid metabolism.</text>
</comment>
<dbReference type="PIRSF" id="PIRSF000114">
    <property type="entry name" value="Glycerol-3-P_dh"/>
    <property type="match status" value="1"/>
</dbReference>
<feature type="binding site" evidence="11">
    <location>
        <position position="267"/>
    </location>
    <ligand>
        <name>NADPH</name>
        <dbReference type="ChEBI" id="CHEBI:57783"/>
    </ligand>
</feature>
<dbReference type="PANTHER" id="PTHR11728">
    <property type="entry name" value="GLYCEROL-3-PHOSPHATE DEHYDROGENASE"/>
    <property type="match status" value="1"/>
</dbReference>
<dbReference type="GO" id="GO:0005829">
    <property type="term" value="C:cytosol"/>
    <property type="evidence" value="ECO:0007669"/>
    <property type="project" value="TreeGrafter"/>
</dbReference>
<feature type="binding site" evidence="13">
    <location>
        <begin position="241"/>
        <end position="242"/>
    </location>
    <ligand>
        <name>substrate</name>
    </ligand>
</feature>
<dbReference type="InterPro" id="IPR006109">
    <property type="entry name" value="G3P_DH_NAD-dep_C"/>
</dbReference>
<keyword evidence="10 11" id="KW-1208">Phospholipid metabolism</keyword>
<dbReference type="GO" id="GO:0141152">
    <property type="term" value="F:glycerol-3-phosphate dehydrogenase (NAD+) activity"/>
    <property type="evidence" value="ECO:0007669"/>
    <property type="project" value="RHEA"/>
</dbReference>
<dbReference type="EC" id="1.1.1.94" evidence="11"/>
<feature type="binding site" evidence="11">
    <location>
        <position position="265"/>
    </location>
    <ligand>
        <name>NADPH</name>
        <dbReference type="ChEBI" id="CHEBI:57783"/>
    </ligand>
</feature>
<dbReference type="FunFam" id="1.10.1040.10:FF:000025">
    <property type="entry name" value="Glycerol-3-phosphate dehydrogenase [NAD(P)+]"/>
    <property type="match status" value="1"/>
</dbReference>
<sequence length="313" mass="33924">MKITIFGGGIWGKALAFAFAHKNEVRIVSRRDITPALDPLNKILSKNSHSIISQCSLNESLDSTLFVIAISAQALREWFACTSLKKDSKILITSKGIEENTGAFVSHIAKDFISPKNLCFLAGPSFAKEIILSLPCALTIHSHNFILAQEFASKMPDFIKPYIENDIIGGEVASAYKNVIAIAGGICDGLQLGQNAKASLLSRGLVEMYQFAEYFGAKMQTFLGLSGAGDLFLTANSLLSRNYRVGLGLAQNKPLQNILSELDGIAEGIKTSNAITQIAQKEGIYVPIAIEVQKIIQGKNPLESMNTLMKRGL</sequence>